<dbReference type="SUPFAM" id="SSF53300">
    <property type="entry name" value="vWA-like"/>
    <property type="match status" value="1"/>
</dbReference>
<dbReference type="EMBL" id="LWCA01002145">
    <property type="protein sequence ID" value="OAF64088.1"/>
    <property type="molecule type" value="Genomic_DNA"/>
</dbReference>
<comment type="caution">
    <text evidence="2">The sequence shown here is derived from an EMBL/GenBank/DDBJ whole genome shotgun (WGS) entry which is preliminary data.</text>
</comment>
<protein>
    <recommendedName>
        <fullName evidence="1">VWFA domain-containing protein</fullName>
    </recommendedName>
</protein>
<proteinExistence type="predicted"/>
<evidence type="ECO:0000313" key="2">
    <source>
        <dbReference type="EMBL" id="OAF64088.1"/>
    </source>
</evidence>
<feature type="domain" description="VWFA" evidence="1">
    <location>
        <begin position="1"/>
        <end position="133"/>
    </location>
</feature>
<evidence type="ECO:0000313" key="3">
    <source>
        <dbReference type="Proteomes" id="UP000078046"/>
    </source>
</evidence>
<evidence type="ECO:0000259" key="1">
    <source>
        <dbReference type="PROSITE" id="PS50234"/>
    </source>
</evidence>
<sequence length="138" mass="15774">MVMYGDKSDLMFDFEQYSIPQDMIEFLRISNLEEGTNSYLAFKLMNDKLLNSPSSNDRVVIFMTNTKSSKKTDSVISESDKSKIFGAEIFSVGIGWLYNLDELKAIASIEDDLHVKLINDYSIESAHKYAENVLKIYC</sequence>
<dbReference type="Gene3D" id="3.40.50.410">
    <property type="entry name" value="von Willebrand factor, type A domain"/>
    <property type="match status" value="1"/>
</dbReference>
<dbReference type="OrthoDB" id="6132182at2759"/>
<gene>
    <name evidence="2" type="ORF">A3Q56_08205</name>
</gene>
<dbReference type="InterPro" id="IPR002035">
    <property type="entry name" value="VWF_A"/>
</dbReference>
<reference evidence="2 3" key="1">
    <citation type="submission" date="2016-04" db="EMBL/GenBank/DDBJ databases">
        <title>The genome of Intoshia linei affirms orthonectids as highly simplified spiralians.</title>
        <authorList>
            <person name="Mikhailov K.V."/>
            <person name="Slusarev G.S."/>
            <person name="Nikitin M.A."/>
            <person name="Logacheva M.D."/>
            <person name="Penin A."/>
            <person name="Aleoshin V."/>
            <person name="Panchin Y.V."/>
        </authorList>
    </citation>
    <scope>NUCLEOTIDE SEQUENCE [LARGE SCALE GENOMIC DNA]</scope>
    <source>
        <strain evidence="2">Intl2013</strain>
        <tissue evidence="2">Whole animal</tissue>
    </source>
</reference>
<dbReference type="InterPro" id="IPR036465">
    <property type="entry name" value="vWFA_dom_sf"/>
</dbReference>
<name>A0A177AQ27_9BILA</name>
<dbReference type="CDD" id="cd00198">
    <property type="entry name" value="vWFA"/>
    <property type="match status" value="1"/>
</dbReference>
<dbReference type="Proteomes" id="UP000078046">
    <property type="component" value="Unassembled WGS sequence"/>
</dbReference>
<organism evidence="2 3">
    <name type="scientific">Intoshia linei</name>
    <dbReference type="NCBI Taxonomy" id="1819745"/>
    <lineage>
        <taxon>Eukaryota</taxon>
        <taxon>Metazoa</taxon>
        <taxon>Spiralia</taxon>
        <taxon>Lophotrochozoa</taxon>
        <taxon>Mesozoa</taxon>
        <taxon>Orthonectida</taxon>
        <taxon>Rhopaluridae</taxon>
        <taxon>Intoshia</taxon>
    </lineage>
</organism>
<dbReference type="PROSITE" id="PS50234">
    <property type="entry name" value="VWFA"/>
    <property type="match status" value="1"/>
</dbReference>
<dbReference type="Pfam" id="PF00092">
    <property type="entry name" value="VWA"/>
    <property type="match status" value="1"/>
</dbReference>
<accession>A0A177AQ27</accession>
<dbReference type="AlphaFoldDB" id="A0A177AQ27"/>
<keyword evidence="3" id="KW-1185">Reference proteome</keyword>